<organism evidence="5 6">
    <name type="scientific">Entamoeba histolytica</name>
    <dbReference type="NCBI Taxonomy" id="5759"/>
    <lineage>
        <taxon>Eukaryota</taxon>
        <taxon>Amoebozoa</taxon>
        <taxon>Evosea</taxon>
        <taxon>Archamoebae</taxon>
        <taxon>Mastigamoebida</taxon>
        <taxon>Entamoebidae</taxon>
        <taxon>Entamoeba</taxon>
    </lineage>
</organism>
<dbReference type="Pfam" id="PF13499">
    <property type="entry name" value="EF-hand_7"/>
    <property type="match status" value="1"/>
</dbReference>
<dbReference type="VEuPathDB" id="AmoebaDB:EHI_079290"/>
<dbReference type="VEuPathDB" id="AmoebaDB:EHI5A_073330"/>
<feature type="domain" description="EF-hand" evidence="4">
    <location>
        <begin position="161"/>
        <end position="196"/>
    </location>
</feature>
<sequence length="307" mass="36443">MISPTNVFKEIDKDKDELITIEEALKGVHYEIEEKEFKEFEENVLLIIDSNNDNKITCKEFKQFFKIIQIAQNIKICQKMNYTNIQIPFPETEKLKLYFRCFKTNKKGEITTEQILNWSRKIKDPQQQVFIETSLRNINSNKCNEQLFTKCFISPDGYIMEYCPKYINVFKEIDLNQNGKIDIQEIMYHISRIFTVPENMRDFFTIVIKLLDSDGDNELNLVEFVKYCLALNHLFDFSKGGEITKDHMLMVLYELVDIDGSGLIDRMEMERYFNILHTPFETQETVRNIMKQCGGVIDFEVFKYLYS</sequence>
<dbReference type="Pfam" id="PF13833">
    <property type="entry name" value="EF-hand_8"/>
    <property type="match status" value="1"/>
</dbReference>
<evidence type="ECO:0000256" key="1">
    <source>
        <dbReference type="ARBA" id="ARBA00022723"/>
    </source>
</evidence>
<dbReference type="AlphaFoldDB" id="A0A5K1U6R4"/>
<dbReference type="PANTHER" id="PTHR45942">
    <property type="entry name" value="PROTEIN PHOSPATASE 3 REGULATORY SUBUNIT B ALPHA ISOFORM TYPE 1"/>
    <property type="match status" value="1"/>
</dbReference>
<accession>A0A5K1U6R4</accession>
<dbReference type="InterPro" id="IPR018247">
    <property type="entry name" value="EF_Hand_1_Ca_BS"/>
</dbReference>
<gene>
    <name evidence="5" type="ORF">CL6EHI_079290</name>
</gene>
<dbReference type="EMBL" id="BDEQ01000001">
    <property type="protein sequence ID" value="GAT97602.1"/>
    <property type="molecule type" value="Genomic_DNA"/>
</dbReference>
<evidence type="ECO:0000256" key="3">
    <source>
        <dbReference type="ARBA" id="ARBA00022837"/>
    </source>
</evidence>
<dbReference type="Proteomes" id="UP000078387">
    <property type="component" value="Unassembled WGS sequence"/>
</dbReference>
<feature type="domain" description="EF-hand" evidence="4">
    <location>
        <begin position="199"/>
        <end position="234"/>
    </location>
</feature>
<feature type="domain" description="EF-hand" evidence="4">
    <location>
        <begin position="244"/>
        <end position="279"/>
    </location>
</feature>
<keyword evidence="3" id="KW-0106">Calcium</keyword>
<name>A0A5K1U6R4_ENTHI</name>
<dbReference type="PROSITE" id="PS50222">
    <property type="entry name" value="EF_HAND_2"/>
    <property type="match status" value="4"/>
</dbReference>
<dbReference type="InterPro" id="IPR002048">
    <property type="entry name" value="EF_hand_dom"/>
</dbReference>
<feature type="domain" description="EF-hand" evidence="4">
    <location>
        <begin position="36"/>
        <end position="71"/>
    </location>
</feature>
<proteinExistence type="predicted"/>
<evidence type="ECO:0000256" key="2">
    <source>
        <dbReference type="ARBA" id="ARBA00022737"/>
    </source>
</evidence>
<evidence type="ECO:0000313" key="5">
    <source>
        <dbReference type="EMBL" id="GAT97602.1"/>
    </source>
</evidence>
<dbReference type="SMART" id="SM00054">
    <property type="entry name" value="EFh"/>
    <property type="match status" value="6"/>
</dbReference>
<dbReference type="GO" id="GO:0005509">
    <property type="term" value="F:calcium ion binding"/>
    <property type="evidence" value="ECO:0007669"/>
    <property type="project" value="InterPro"/>
</dbReference>
<dbReference type="InterPro" id="IPR011992">
    <property type="entry name" value="EF-hand-dom_pair"/>
</dbReference>
<protein>
    <submittedName>
        <fullName evidence="5">EF-hand calcium-binding domain containing protein</fullName>
    </submittedName>
</protein>
<keyword evidence="2" id="KW-0677">Repeat</keyword>
<comment type="caution">
    <text evidence="5">The sequence shown here is derived from an EMBL/GenBank/DDBJ whole genome shotgun (WGS) entry which is preliminary data.</text>
</comment>
<keyword evidence="1" id="KW-0479">Metal-binding</keyword>
<reference evidence="5 6" key="1">
    <citation type="submission" date="2016-05" db="EMBL/GenBank/DDBJ databases">
        <title>First whole genome sequencing of Entamoeba histolytica HM1:IMSS-clone-6.</title>
        <authorList>
            <person name="Mukherjee Avik.K."/>
            <person name="Izumyama S."/>
            <person name="Nakada-Tsukui K."/>
            <person name="Nozaki T."/>
        </authorList>
    </citation>
    <scope>NUCLEOTIDE SEQUENCE [LARGE SCALE GENOMIC DNA]</scope>
    <source>
        <strain evidence="5 6">HM1:IMSS clone 6</strain>
    </source>
</reference>
<dbReference type="PROSITE" id="PS00018">
    <property type="entry name" value="EF_HAND_1"/>
    <property type="match status" value="4"/>
</dbReference>
<dbReference type="OMA" id="PDAYIME"/>
<evidence type="ECO:0000313" key="6">
    <source>
        <dbReference type="Proteomes" id="UP000078387"/>
    </source>
</evidence>
<dbReference type="SUPFAM" id="SSF47473">
    <property type="entry name" value="EF-hand"/>
    <property type="match status" value="2"/>
</dbReference>
<evidence type="ECO:0000259" key="4">
    <source>
        <dbReference type="PROSITE" id="PS50222"/>
    </source>
</evidence>
<dbReference type="VEuPathDB" id="AmoebaDB:EHI7A_105870"/>
<dbReference type="Gene3D" id="1.10.238.10">
    <property type="entry name" value="EF-hand"/>
    <property type="match status" value="3"/>
</dbReference>
<dbReference type="Pfam" id="PF13202">
    <property type="entry name" value="EF-hand_5"/>
    <property type="match status" value="1"/>
</dbReference>